<name>A0A3M7SMW8_BRAPC</name>
<proteinExistence type="predicted"/>
<gene>
    <name evidence="1" type="ORF">BpHYR1_023763</name>
</gene>
<comment type="caution">
    <text evidence="1">The sequence shown here is derived from an EMBL/GenBank/DDBJ whole genome shotgun (WGS) entry which is preliminary data.</text>
</comment>
<evidence type="ECO:0000313" key="2">
    <source>
        <dbReference type="Proteomes" id="UP000276133"/>
    </source>
</evidence>
<protein>
    <submittedName>
        <fullName evidence="1">Uncharacterized protein</fullName>
    </submittedName>
</protein>
<accession>A0A3M7SMW8</accession>
<evidence type="ECO:0000313" key="1">
    <source>
        <dbReference type="EMBL" id="RNA37052.1"/>
    </source>
</evidence>
<dbReference type="EMBL" id="REGN01001099">
    <property type="protein sequence ID" value="RNA37052.1"/>
    <property type="molecule type" value="Genomic_DNA"/>
</dbReference>
<reference evidence="1 2" key="1">
    <citation type="journal article" date="2018" name="Sci. Rep.">
        <title>Genomic signatures of local adaptation to the degree of environmental predictability in rotifers.</title>
        <authorList>
            <person name="Franch-Gras L."/>
            <person name="Hahn C."/>
            <person name="Garcia-Roger E.M."/>
            <person name="Carmona M.J."/>
            <person name="Serra M."/>
            <person name="Gomez A."/>
        </authorList>
    </citation>
    <scope>NUCLEOTIDE SEQUENCE [LARGE SCALE GENOMIC DNA]</scope>
    <source>
        <strain evidence="1">HYR1</strain>
    </source>
</reference>
<sequence length="125" mass="14897">MSLSRCLTYGAWETTRDFSRRYSCNWAPITRPFFVNIMSKYLPKRDELSFITVFALPNASINGKFIKRTEPFYFLDILFLQQVSQPKSKITKILQNEDKNNDDFFWKFKKKIVTYATQDSKLLKK</sequence>
<keyword evidence="2" id="KW-1185">Reference proteome</keyword>
<dbReference type="AlphaFoldDB" id="A0A3M7SMW8"/>
<organism evidence="1 2">
    <name type="scientific">Brachionus plicatilis</name>
    <name type="common">Marine rotifer</name>
    <name type="synonym">Brachionus muelleri</name>
    <dbReference type="NCBI Taxonomy" id="10195"/>
    <lineage>
        <taxon>Eukaryota</taxon>
        <taxon>Metazoa</taxon>
        <taxon>Spiralia</taxon>
        <taxon>Gnathifera</taxon>
        <taxon>Rotifera</taxon>
        <taxon>Eurotatoria</taxon>
        <taxon>Monogononta</taxon>
        <taxon>Pseudotrocha</taxon>
        <taxon>Ploima</taxon>
        <taxon>Brachionidae</taxon>
        <taxon>Brachionus</taxon>
    </lineage>
</organism>
<dbReference type="Proteomes" id="UP000276133">
    <property type="component" value="Unassembled WGS sequence"/>
</dbReference>